<dbReference type="Proteomes" id="UP001519460">
    <property type="component" value="Unassembled WGS sequence"/>
</dbReference>
<evidence type="ECO:0000256" key="1">
    <source>
        <dbReference type="SAM" id="MobiDB-lite"/>
    </source>
</evidence>
<proteinExistence type="predicted"/>
<gene>
    <name evidence="2" type="ORF">BaRGS_00017484</name>
</gene>
<feature type="region of interest" description="Disordered" evidence="1">
    <location>
        <begin position="1"/>
        <end position="25"/>
    </location>
</feature>
<accession>A0ABD0KVA2</accession>
<dbReference type="EMBL" id="JACVVK020000117">
    <property type="protein sequence ID" value="KAK7491213.1"/>
    <property type="molecule type" value="Genomic_DNA"/>
</dbReference>
<feature type="non-terminal residue" evidence="2">
    <location>
        <position position="1"/>
    </location>
</feature>
<reference evidence="2 3" key="1">
    <citation type="journal article" date="2023" name="Sci. Data">
        <title>Genome assembly of the Korean intertidal mud-creeper Batillaria attramentaria.</title>
        <authorList>
            <person name="Patra A.K."/>
            <person name="Ho P.T."/>
            <person name="Jun S."/>
            <person name="Lee S.J."/>
            <person name="Kim Y."/>
            <person name="Won Y.J."/>
        </authorList>
    </citation>
    <scope>NUCLEOTIDE SEQUENCE [LARGE SCALE GENOMIC DNA]</scope>
    <source>
        <strain evidence="2">Wonlab-2016</strain>
    </source>
</reference>
<evidence type="ECO:0000313" key="2">
    <source>
        <dbReference type="EMBL" id="KAK7491213.1"/>
    </source>
</evidence>
<sequence>HAGAVHVFVNGRDVGHTPTHSVGKASSRDLSVSCVLQASAFVSRTSAAQYGFAHVGKVNTSSAAATTVTSLSSSLASHPPSIPTPPPPLPPSCPVLYRHGAKSLKPKDIGSWRSIAGRSQPIRPLLGKSVARQPEPYFNRLKPVLRCRSRFVHRQ</sequence>
<organism evidence="2 3">
    <name type="scientific">Batillaria attramentaria</name>
    <dbReference type="NCBI Taxonomy" id="370345"/>
    <lineage>
        <taxon>Eukaryota</taxon>
        <taxon>Metazoa</taxon>
        <taxon>Spiralia</taxon>
        <taxon>Lophotrochozoa</taxon>
        <taxon>Mollusca</taxon>
        <taxon>Gastropoda</taxon>
        <taxon>Caenogastropoda</taxon>
        <taxon>Sorbeoconcha</taxon>
        <taxon>Cerithioidea</taxon>
        <taxon>Batillariidae</taxon>
        <taxon>Batillaria</taxon>
    </lineage>
</organism>
<name>A0ABD0KVA2_9CAEN</name>
<protein>
    <submittedName>
        <fullName evidence="2">Uncharacterized protein</fullName>
    </submittedName>
</protein>
<evidence type="ECO:0000313" key="3">
    <source>
        <dbReference type="Proteomes" id="UP001519460"/>
    </source>
</evidence>
<comment type="caution">
    <text evidence="2">The sequence shown here is derived from an EMBL/GenBank/DDBJ whole genome shotgun (WGS) entry which is preliminary data.</text>
</comment>
<feature type="non-terminal residue" evidence="2">
    <location>
        <position position="155"/>
    </location>
</feature>
<dbReference type="AlphaFoldDB" id="A0ABD0KVA2"/>
<keyword evidence="3" id="KW-1185">Reference proteome</keyword>